<proteinExistence type="predicted"/>
<protein>
    <submittedName>
        <fullName evidence="1">DUF6521 family protein</fullName>
    </submittedName>
</protein>
<dbReference type="AlphaFoldDB" id="A0AB38TE04"/>
<name>A0AB38TE04_9HYPH</name>
<evidence type="ECO:0000313" key="2">
    <source>
        <dbReference type="Proteomes" id="UP001060070"/>
    </source>
</evidence>
<dbReference type="RefSeq" id="WP_081714347.1">
    <property type="nucleotide sequence ID" value="NZ_CP088147.1"/>
</dbReference>
<keyword evidence="2" id="KW-1185">Reference proteome</keyword>
<accession>A0AB38TE04</accession>
<gene>
    <name evidence="1" type="ORF">LRP29_06090</name>
</gene>
<dbReference type="Pfam" id="PF20131">
    <property type="entry name" value="MC3"/>
    <property type="match status" value="1"/>
</dbReference>
<organism evidence="1 2">
    <name type="scientific">Mesorhizobium ciceri</name>
    <dbReference type="NCBI Taxonomy" id="39645"/>
    <lineage>
        <taxon>Bacteria</taxon>
        <taxon>Pseudomonadati</taxon>
        <taxon>Pseudomonadota</taxon>
        <taxon>Alphaproteobacteria</taxon>
        <taxon>Hyphomicrobiales</taxon>
        <taxon>Phyllobacteriaceae</taxon>
        <taxon>Mesorhizobium</taxon>
    </lineage>
</organism>
<dbReference type="InterPro" id="IPR045390">
    <property type="entry name" value="ABC-3C_MC3"/>
</dbReference>
<evidence type="ECO:0000313" key="1">
    <source>
        <dbReference type="EMBL" id="UTU53017.1"/>
    </source>
</evidence>
<dbReference type="EMBL" id="CP088147">
    <property type="protein sequence ID" value="UTU53017.1"/>
    <property type="molecule type" value="Genomic_DNA"/>
</dbReference>
<sequence>MALTRWSQPWRDRPSEQAALFNPAFCGELISRTVAAYDVGRGGPLPFALAFLVLPLALHPGARAALPVRSDTTFATWAAEHGAMLAELPDRVMALRPITREALLFLTQHSALTVTGRGVGLGSRALKLTPKPAITTDDARAARRTAGFIGRWLANQASTAFVLQTLGVRP</sequence>
<dbReference type="Proteomes" id="UP001060070">
    <property type="component" value="Chromosome"/>
</dbReference>
<reference evidence="1 2" key="1">
    <citation type="journal article" date="2022" name="Microbiol. Resour. Announc.">
        <title>Complete Genome Sequence of Mesorhizobium ciceri Strain R30, a Rhizobium Used as a Commercial Inoculant for Chickpea in Argentina.</title>
        <authorList>
            <person name="Foresto E."/>
            <person name="Revale S."/>
            <person name="Primo E."/>
            <person name="Nievas F."/>
            <person name="Carezzano E."/>
            <person name="Puente M."/>
            <person name="Alzari P."/>
            <person name="Mart M."/>
            <person name="Ben-Assaya M."/>
            <person name="Mornico D."/>
            <person name="Santoro M."/>
            <person name="Mart F."/>
            <person name="Giordano W."/>
            <person name="Bogino P."/>
        </authorList>
    </citation>
    <scope>NUCLEOTIDE SEQUENCE [LARGE SCALE GENOMIC DNA]</scope>
    <source>
        <strain evidence="1 2">R30</strain>
    </source>
</reference>